<proteinExistence type="predicted"/>
<evidence type="ECO:0000313" key="1">
    <source>
        <dbReference type="EMBL" id="DAD88186.1"/>
    </source>
</evidence>
<dbReference type="EMBL" id="BK015037">
    <property type="protein sequence ID" value="DAD88186.1"/>
    <property type="molecule type" value="Genomic_DNA"/>
</dbReference>
<protein>
    <submittedName>
        <fullName evidence="1">Uncharacterized protein</fullName>
    </submittedName>
</protein>
<sequence>MIPKKREFPFFIPFPNAVKSLKTYLNNRDSDYLSICSEAQKRLFTKRLKARILAFKSLSIIP</sequence>
<accession>A0A8S5N1P2</accession>
<organism evidence="1">
    <name type="scientific">Siphoviridae sp. ctXQq5</name>
    <dbReference type="NCBI Taxonomy" id="2826368"/>
    <lineage>
        <taxon>Viruses</taxon>
        <taxon>Duplodnaviria</taxon>
        <taxon>Heunggongvirae</taxon>
        <taxon>Uroviricota</taxon>
        <taxon>Caudoviricetes</taxon>
    </lineage>
</organism>
<name>A0A8S5N1P2_9CAUD</name>
<reference evidence="1" key="1">
    <citation type="journal article" date="2021" name="Proc. Natl. Acad. Sci. U.S.A.">
        <title>A Catalog of Tens of Thousands of Viruses from Human Metagenomes Reveals Hidden Associations with Chronic Diseases.</title>
        <authorList>
            <person name="Tisza M.J."/>
            <person name="Buck C.B."/>
        </authorList>
    </citation>
    <scope>NUCLEOTIDE SEQUENCE</scope>
    <source>
        <strain evidence="1">CtXQq5</strain>
    </source>
</reference>